<evidence type="ECO:0000313" key="1">
    <source>
        <dbReference type="EMBL" id="CAB0013916.1"/>
    </source>
</evidence>
<dbReference type="AlphaFoldDB" id="A0A6H5HBE2"/>
<keyword evidence="2" id="KW-1185">Reference proteome</keyword>
<reference evidence="1 2" key="1">
    <citation type="submission" date="2020-02" db="EMBL/GenBank/DDBJ databases">
        <authorList>
            <person name="Ferguson B K."/>
        </authorList>
    </citation>
    <scope>NUCLEOTIDE SEQUENCE [LARGE SCALE GENOMIC DNA]</scope>
</reference>
<dbReference type="Proteomes" id="UP000479000">
    <property type="component" value="Unassembled WGS sequence"/>
</dbReference>
<name>A0A6H5HBE2_9HEMI</name>
<evidence type="ECO:0000313" key="2">
    <source>
        <dbReference type="Proteomes" id="UP000479000"/>
    </source>
</evidence>
<organism evidence="1 2">
    <name type="scientific">Nesidiocoris tenuis</name>
    <dbReference type="NCBI Taxonomy" id="355587"/>
    <lineage>
        <taxon>Eukaryota</taxon>
        <taxon>Metazoa</taxon>
        <taxon>Ecdysozoa</taxon>
        <taxon>Arthropoda</taxon>
        <taxon>Hexapoda</taxon>
        <taxon>Insecta</taxon>
        <taxon>Pterygota</taxon>
        <taxon>Neoptera</taxon>
        <taxon>Paraneoptera</taxon>
        <taxon>Hemiptera</taxon>
        <taxon>Heteroptera</taxon>
        <taxon>Panheteroptera</taxon>
        <taxon>Cimicomorpha</taxon>
        <taxon>Miridae</taxon>
        <taxon>Dicyphina</taxon>
        <taxon>Nesidiocoris</taxon>
    </lineage>
</organism>
<accession>A0A6H5HBE2</accession>
<dbReference type="EMBL" id="CADCXU010027048">
    <property type="protein sequence ID" value="CAB0013916.1"/>
    <property type="molecule type" value="Genomic_DNA"/>
</dbReference>
<gene>
    <name evidence="1" type="ORF">NTEN_LOCUS18460</name>
</gene>
<proteinExistence type="predicted"/>
<protein>
    <submittedName>
        <fullName evidence="1">Uncharacterized protein</fullName>
    </submittedName>
</protein>
<sequence>MDHTYAKLDPLTFSDRIPRAIIVLLSLANCMPQVGANQNTAMVSDRRQLMGKKGPEIPSAGASGWRWRHQSCGVFFTHTPFYHETFKTSLGWSHGTTASHYSSPVLQFSSGTFTTPYFRHVQYRRLMDKKF</sequence>